<dbReference type="EMBL" id="KZ613950">
    <property type="protein sequence ID" value="PMD36532.1"/>
    <property type="molecule type" value="Genomic_DNA"/>
</dbReference>
<keyword evidence="2" id="KW-1185">Reference proteome</keyword>
<name>A0A2J6RDD8_HYAVF</name>
<accession>A0A2J6RDD8</accession>
<dbReference type="Proteomes" id="UP000235786">
    <property type="component" value="Unassembled WGS sequence"/>
</dbReference>
<evidence type="ECO:0000313" key="2">
    <source>
        <dbReference type="Proteomes" id="UP000235786"/>
    </source>
</evidence>
<evidence type="ECO:0000313" key="1">
    <source>
        <dbReference type="EMBL" id="PMD36532.1"/>
    </source>
</evidence>
<sequence>MLVTDPWLARVLFYSPTTAAALHFTTSSFGLASTSTDITASTSGPQGTNNALRGLLLPGKESFRQRSGTVCWCLHPSENFRGNTRQHCDIVRSGIVAVAVAYAGAHSDWNLGLRRGAMKSSPDDD</sequence>
<proteinExistence type="predicted"/>
<protein>
    <submittedName>
        <fullName evidence="1">Uncharacterized protein</fullName>
    </submittedName>
</protein>
<organism evidence="1 2">
    <name type="scientific">Hyaloscypha variabilis (strain UAMH 11265 / GT02V1 / F)</name>
    <name type="common">Meliniomyces variabilis</name>
    <dbReference type="NCBI Taxonomy" id="1149755"/>
    <lineage>
        <taxon>Eukaryota</taxon>
        <taxon>Fungi</taxon>
        <taxon>Dikarya</taxon>
        <taxon>Ascomycota</taxon>
        <taxon>Pezizomycotina</taxon>
        <taxon>Leotiomycetes</taxon>
        <taxon>Helotiales</taxon>
        <taxon>Hyaloscyphaceae</taxon>
        <taxon>Hyaloscypha</taxon>
        <taxon>Hyaloscypha variabilis</taxon>
    </lineage>
</organism>
<dbReference type="AlphaFoldDB" id="A0A2J6RDD8"/>
<reference evidence="1 2" key="1">
    <citation type="submission" date="2016-04" db="EMBL/GenBank/DDBJ databases">
        <title>A degradative enzymes factory behind the ericoid mycorrhizal symbiosis.</title>
        <authorList>
            <consortium name="DOE Joint Genome Institute"/>
            <person name="Martino E."/>
            <person name="Morin E."/>
            <person name="Grelet G."/>
            <person name="Kuo A."/>
            <person name="Kohler A."/>
            <person name="Daghino S."/>
            <person name="Barry K."/>
            <person name="Choi C."/>
            <person name="Cichocki N."/>
            <person name="Clum A."/>
            <person name="Copeland A."/>
            <person name="Hainaut M."/>
            <person name="Haridas S."/>
            <person name="Labutti K."/>
            <person name="Lindquist E."/>
            <person name="Lipzen A."/>
            <person name="Khouja H.-R."/>
            <person name="Murat C."/>
            <person name="Ohm R."/>
            <person name="Olson A."/>
            <person name="Spatafora J."/>
            <person name="Veneault-Fourrey C."/>
            <person name="Henrissat B."/>
            <person name="Grigoriev I."/>
            <person name="Martin F."/>
            <person name="Perotto S."/>
        </authorList>
    </citation>
    <scope>NUCLEOTIDE SEQUENCE [LARGE SCALE GENOMIC DNA]</scope>
    <source>
        <strain evidence="1 2">F</strain>
    </source>
</reference>
<gene>
    <name evidence="1" type="ORF">L207DRAFT_586238</name>
</gene>